<evidence type="ECO:0000313" key="1">
    <source>
        <dbReference type="EMBL" id="KAJ6806336.1"/>
    </source>
</evidence>
<organism evidence="1 2">
    <name type="scientific">Iris pallida</name>
    <name type="common">Sweet iris</name>
    <dbReference type="NCBI Taxonomy" id="29817"/>
    <lineage>
        <taxon>Eukaryota</taxon>
        <taxon>Viridiplantae</taxon>
        <taxon>Streptophyta</taxon>
        <taxon>Embryophyta</taxon>
        <taxon>Tracheophyta</taxon>
        <taxon>Spermatophyta</taxon>
        <taxon>Magnoliopsida</taxon>
        <taxon>Liliopsida</taxon>
        <taxon>Asparagales</taxon>
        <taxon>Iridaceae</taxon>
        <taxon>Iridoideae</taxon>
        <taxon>Irideae</taxon>
        <taxon>Iris</taxon>
    </lineage>
</organism>
<evidence type="ECO:0000313" key="2">
    <source>
        <dbReference type="Proteomes" id="UP001140949"/>
    </source>
</evidence>
<reference evidence="1" key="2">
    <citation type="submission" date="2023-04" db="EMBL/GenBank/DDBJ databases">
        <authorList>
            <person name="Bruccoleri R.E."/>
            <person name="Oakeley E.J."/>
            <person name="Faust A.-M."/>
            <person name="Dessus-Babus S."/>
            <person name="Altorfer M."/>
            <person name="Burckhardt D."/>
            <person name="Oertli M."/>
            <person name="Naumann U."/>
            <person name="Petersen F."/>
            <person name="Wong J."/>
        </authorList>
    </citation>
    <scope>NUCLEOTIDE SEQUENCE</scope>
    <source>
        <strain evidence="1">GSM-AAB239-AS_SAM_17_03QT</strain>
        <tissue evidence="1">Leaf</tissue>
    </source>
</reference>
<reference evidence="1" key="1">
    <citation type="journal article" date="2023" name="GigaByte">
        <title>Genome assembly of the bearded iris, Iris pallida Lam.</title>
        <authorList>
            <person name="Bruccoleri R.E."/>
            <person name="Oakeley E.J."/>
            <person name="Faust A.M.E."/>
            <person name="Altorfer M."/>
            <person name="Dessus-Babus S."/>
            <person name="Burckhardt D."/>
            <person name="Oertli M."/>
            <person name="Naumann U."/>
            <person name="Petersen F."/>
            <person name="Wong J."/>
        </authorList>
    </citation>
    <scope>NUCLEOTIDE SEQUENCE</scope>
    <source>
        <strain evidence="1">GSM-AAB239-AS_SAM_17_03QT</strain>
    </source>
</reference>
<name>A0AAX6EQI8_IRIPA</name>
<dbReference type="EMBL" id="JANAVB010034618">
    <property type="protein sequence ID" value="KAJ6806336.1"/>
    <property type="molecule type" value="Genomic_DNA"/>
</dbReference>
<comment type="caution">
    <text evidence="1">The sequence shown here is derived from an EMBL/GenBank/DDBJ whole genome shotgun (WGS) entry which is preliminary data.</text>
</comment>
<dbReference type="AlphaFoldDB" id="A0AAX6EQI8"/>
<sequence>MRRRGGGLCSSGHRRFFFFFGCKAHCVYVSEDQRWGVCNSG</sequence>
<dbReference type="Proteomes" id="UP001140949">
    <property type="component" value="Unassembled WGS sequence"/>
</dbReference>
<keyword evidence="2" id="KW-1185">Reference proteome</keyword>
<proteinExistence type="predicted"/>
<accession>A0AAX6EQI8</accession>
<gene>
    <name evidence="1" type="ORF">M6B38_175040</name>
</gene>
<protein>
    <submittedName>
        <fullName evidence="1">UNC93-like protein 1</fullName>
    </submittedName>
</protein>